<feature type="chain" id="PRO_5029877763" evidence="1">
    <location>
        <begin position="23"/>
        <end position="141"/>
    </location>
</feature>
<dbReference type="EMBL" id="VXIV02000696">
    <property type="protein sequence ID" value="KAF6036612.1"/>
    <property type="molecule type" value="Genomic_DNA"/>
</dbReference>
<reference evidence="2" key="1">
    <citation type="submission" date="2020-06" db="EMBL/GenBank/DDBJ databases">
        <title>Draft genome of Bugula neritina, a colonial animal packing powerful symbionts and potential medicines.</title>
        <authorList>
            <person name="Rayko M."/>
        </authorList>
    </citation>
    <scope>NUCLEOTIDE SEQUENCE [LARGE SCALE GENOMIC DNA]</scope>
    <source>
        <strain evidence="2">Kwan_BN1</strain>
    </source>
</reference>
<evidence type="ECO:0000256" key="1">
    <source>
        <dbReference type="SAM" id="SignalP"/>
    </source>
</evidence>
<dbReference type="Gene3D" id="6.10.110.10">
    <property type="match status" value="1"/>
</dbReference>
<protein>
    <submittedName>
        <fullName evidence="2">Uncharacterized protein</fullName>
    </submittedName>
</protein>
<accession>A0A7J7KD72</accession>
<dbReference type="AlphaFoldDB" id="A0A7J7KD72"/>
<keyword evidence="3" id="KW-1185">Reference proteome</keyword>
<dbReference type="Proteomes" id="UP000593567">
    <property type="component" value="Unassembled WGS sequence"/>
</dbReference>
<sequence length="141" mass="14911">MSLWNFLRVTSLVFLLFTAANGYKEEVDWKAEEPRIHRRCVPTWKTKIIVAIAAGGATYALGGLVLNFLGATPAGIGAGTVMSFVQSMIGNVGKNSAFAMLQSLGAKGVDVKSAASIAAYIARSDVPDTLAPLLGVECENY</sequence>
<name>A0A7J7KD72_BUGNE</name>
<evidence type="ECO:0000313" key="3">
    <source>
        <dbReference type="Proteomes" id="UP000593567"/>
    </source>
</evidence>
<feature type="signal peptide" evidence="1">
    <location>
        <begin position="1"/>
        <end position="22"/>
    </location>
</feature>
<evidence type="ECO:0000313" key="2">
    <source>
        <dbReference type="EMBL" id="KAF6036612.1"/>
    </source>
</evidence>
<keyword evidence="1" id="KW-0732">Signal</keyword>
<gene>
    <name evidence="2" type="ORF">EB796_005091</name>
</gene>
<organism evidence="2 3">
    <name type="scientific">Bugula neritina</name>
    <name type="common">Brown bryozoan</name>
    <name type="synonym">Sertularia neritina</name>
    <dbReference type="NCBI Taxonomy" id="10212"/>
    <lineage>
        <taxon>Eukaryota</taxon>
        <taxon>Metazoa</taxon>
        <taxon>Spiralia</taxon>
        <taxon>Lophotrochozoa</taxon>
        <taxon>Bryozoa</taxon>
        <taxon>Gymnolaemata</taxon>
        <taxon>Cheilostomatida</taxon>
        <taxon>Flustrina</taxon>
        <taxon>Buguloidea</taxon>
        <taxon>Bugulidae</taxon>
        <taxon>Bugula</taxon>
    </lineage>
</organism>
<dbReference type="InterPro" id="IPR038213">
    <property type="entry name" value="IFI6/IFI27-like_sf"/>
</dbReference>
<comment type="caution">
    <text evidence="2">The sequence shown here is derived from an EMBL/GenBank/DDBJ whole genome shotgun (WGS) entry which is preliminary data.</text>
</comment>
<proteinExistence type="predicted"/>